<reference evidence="3" key="2">
    <citation type="submission" date="2016-11" db="EMBL/GenBank/DDBJ databases">
        <authorList>
            <person name="Varghese N."/>
            <person name="Submissions S."/>
        </authorList>
    </citation>
    <scope>NUCLEOTIDE SEQUENCE [LARGE SCALE GENOMIC DNA]</scope>
    <source>
        <strain evidence="3">DSM 19859</strain>
    </source>
</reference>
<dbReference type="STRING" id="573501.SAMN04487999_3406"/>
<evidence type="ECO:0000313" key="4">
    <source>
        <dbReference type="Proteomes" id="UP000290037"/>
    </source>
</evidence>
<dbReference type="Gene3D" id="3.30.70.100">
    <property type="match status" value="1"/>
</dbReference>
<protein>
    <submittedName>
        <fullName evidence="2">L-rhamnose mutarotase</fullName>
    </submittedName>
</protein>
<accession>A0A1M5ZRM6</accession>
<dbReference type="EMBL" id="QOVN01000011">
    <property type="protein sequence ID" value="RXG26828.1"/>
    <property type="molecule type" value="Genomic_DNA"/>
</dbReference>
<dbReference type="InterPro" id="IPR008000">
    <property type="entry name" value="Rham/fucose_mutarotase"/>
</dbReference>
<dbReference type="PANTHER" id="PTHR43239">
    <property type="entry name" value="UPF0734 PROTEIN DDB_G0273871/DDB_G0273177"/>
    <property type="match status" value="1"/>
</dbReference>
<dbReference type="Proteomes" id="UP000184240">
    <property type="component" value="Unassembled WGS sequence"/>
</dbReference>
<dbReference type="SUPFAM" id="SSF54909">
    <property type="entry name" value="Dimeric alpha+beta barrel"/>
    <property type="match status" value="1"/>
</dbReference>
<dbReference type="GO" id="GO:0016857">
    <property type="term" value="F:racemase and epimerase activity, acting on carbohydrates and derivatives"/>
    <property type="evidence" value="ECO:0007669"/>
    <property type="project" value="InterPro"/>
</dbReference>
<dbReference type="AlphaFoldDB" id="A0A1M5ZRM6"/>
<dbReference type="InterPro" id="IPR011008">
    <property type="entry name" value="Dimeric_a/b-barrel"/>
</dbReference>
<dbReference type="PANTHER" id="PTHR43239:SF1">
    <property type="entry name" value="UPF0734 PROTEIN DDB_G0273871_DDB_G0273177"/>
    <property type="match status" value="1"/>
</dbReference>
<keyword evidence="4" id="KW-1185">Reference proteome</keyword>
<dbReference type="Pfam" id="PF05336">
    <property type="entry name" value="rhaM"/>
    <property type="match status" value="1"/>
</dbReference>
<evidence type="ECO:0000313" key="1">
    <source>
        <dbReference type="EMBL" id="RXG26828.1"/>
    </source>
</evidence>
<evidence type="ECO:0000313" key="2">
    <source>
        <dbReference type="EMBL" id="SHI26851.1"/>
    </source>
</evidence>
<reference evidence="1 4" key="3">
    <citation type="submission" date="2018-07" db="EMBL/GenBank/DDBJ databases">
        <title>Leeuwenhoekiella genomics.</title>
        <authorList>
            <person name="Tahon G."/>
            <person name="Willems A."/>
        </authorList>
    </citation>
    <scope>NUCLEOTIDE SEQUENCE [LARGE SCALE GENOMIC DNA]</scope>
    <source>
        <strain evidence="1 4">LMG 24856</strain>
    </source>
</reference>
<dbReference type="Proteomes" id="UP000290037">
    <property type="component" value="Unassembled WGS sequence"/>
</dbReference>
<organism evidence="2 3">
    <name type="scientific">Leeuwenhoekiella palythoae</name>
    <dbReference type="NCBI Taxonomy" id="573501"/>
    <lineage>
        <taxon>Bacteria</taxon>
        <taxon>Pseudomonadati</taxon>
        <taxon>Bacteroidota</taxon>
        <taxon>Flavobacteriia</taxon>
        <taxon>Flavobacteriales</taxon>
        <taxon>Flavobacteriaceae</taxon>
        <taxon>Leeuwenhoekiella</taxon>
    </lineage>
</organism>
<gene>
    <name evidence="1" type="ORF">DSM01_3335</name>
    <name evidence="2" type="ORF">SAMN04487999_3406</name>
</gene>
<dbReference type="InterPro" id="IPR052996">
    <property type="entry name" value="Carb_Metab_Mutarotase"/>
</dbReference>
<name>A0A1M5ZRM6_9FLAO</name>
<reference evidence="2" key="1">
    <citation type="submission" date="2016-11" db="EMBL/GenBank/DDBJ databases">
        <authorList>
            <person name="Jaros S."/>
            <person name="Januszkiewicz K."/>
            <person name="Wedrychowicz H."/>
        </authorList>
    </citation>
    <scope>NUCLEOTIDE SEQUENCE [LARGE SCALE GENOMIC DNA]</scope>
    <source>
        <strain evidence="2">DSM 19859</strain>
    </source>
</reference>
<sequence>MNSTTYCYACDLKDDEKLIADYKKYHKAVWPEIIKSIKDSGILKMQIYHCYNRLFMITEVSESFDLERKQKMDKENPIIQEWEQLMWKYQQALPKANPDEKWILMDCIFKI</sequence>
<dbReference type="RefSeq" id="WP_072985155.1">
    <property type="nucleotide sequence ID" value="NZ_FQXT01000009.1"/>
</dbReference>
<dbReference type="EMBL" id="FQXT01000009">
    <property type="protein sequence ID" value="SHI26851.1"/>
    <property type="molecule type" value="Genomic_DNA"/>
</dbReference>
<proteinExistence type="predicted"/>
<evidence type="ECO:0000313" key="3">
    <source>
        <dbReference type="Proteomes" id="UP000184240"/>
    </source>
</evidence>
<dbReference type="OrthoDB" id="1430580at2"/>